<evidence type="ECO:0000313" key="2">
    <source>
        <dbReference type="Proteomes" id="UP000236319"/>
    </source>
</evidence>
<sequence length="217" mass="24325">MDVGHVLSPEFLAELLECIVNFLVHRSVQLRFQLSAAVLQERQQFLKLPDGGGQFIVNSVKIFFDFYQLHFYVIIFKPLQLALQPSAVLSNVVAKVIQYTSHVADVHVPHHRDFIHDPLETHGAPPTCTVTQPVGYQIAQRFDDVIAQHALQPCELPCDCRLGCLDGFGIVCELFLLQPSNHCVNALKVSRLGNVLTNFLLQPRQVVYDVTVCAVII</sequence>
<dbReference type="Proteomes" id="UP000236319">
    <property type="component" value="Unassembled WGS sequence"/>
</dbReference>
<protein>
    <submittedName>
        <fullName evidence="1">Uncharacterized protein</fullName>
    </submittedName>
</protein>
<keyword evidence="2" id="KW-1185">Reference proteome</keyword>
<proteinExistence type="predicted"/>
<dbReference type="RefSeq" id="XP_028865185.1">
    <property type="nucleotide sequence ID" value="XM_029009352.1"/>
</dbReference>
<dbReference type="EMBL" id="BDSA01000001">
    <property type="protein sequence ID" value="GBE58942.1"/>
    <property type="molecule type" value="Genomic_DNA"/>
</dbReference>
<gene>
    <name evidence="1" type="ORF">BOVATA_004350</name>
</gene>
<accession>A0A2H6K7G8</accession>
<organism evidence="1 2">
    <name type="scientific">Babesia ovata</name>
    <dbReference type="NCBI Taxonomy" id="189622"/>
    <lineage>
        <taxon>Eukaryota</taxon>
        <taxon>Sar</taxon>
        <taxon>Alveolata</taxon>
        <taxon>Apicomplexa</taxon>
        <taxon>Aconoidasida</taxon>
        <taxon>Piroplasmida</taxon>
        <taxon>Babesiidae</taxon>
        <taxon>Babesia</taxon>
    </lineage>
</organism>
<name>A0A2H6K7G8_9APIC</name>
<dbReference type="VEuPathDB" id="PiroplasmaDB:BOVATA_004350"/>
<dbReference type="GeneID" id="39872712"/>
<reference evidence="1 2" key="1">
    <citation type="journal article" date="2017" name="BMC Genomics">
        <title>Whole-genome assembly of Babesia ovata and comparative genomics between closely related pathogens.</title>
        <authorList>
            <person name="Yamagishi J."/>
            <person name="Asada M."/>
            <person name="Hakimi H."/>
            <person name="Tanaka T.Q."/>
            <person name="Sugimoto C."/>
            <person name="Kawazu S."/>
        </authorList>
    </citation>
    <scope>NUCLEOTIDE SEQUENCE [LARGE SCALE GENOMIC DNA]</scope>
    <source>
        <strain evidence="1 2">Miyake</strain>
    </source>
</reference>
<comment type="caution">
    <text evidence="1">The sequence shown here is derived from an EMBL/GenBank/DDBJ whole genome shotgun (WGS) entry which is preliminary data.</text>
</comment>
<dbReference type="AlphaFoldDB" id="A0A2H6K7G8"/>
<evidence type="ECO:0000313" key="1">
    <source>
        <dbReference type="EMBL" id="GBE58942.1"/>
    </source>
</evidence>